<evidence type="ECO:0000256" key="2">
    <source>
        <dbReference type="ARBA" id="ARBA00022692"/>
    </source>
</evidence>
<feature type="transmembrane region" description="Helical" evidence="5">
    <location>
        <begin position="35"/>
        <end position="54"/>
    </location>
</feature>
<dbReference type="GO" id="GO:0016020">
    <property type="term" value="C:membrane"/>
    <property type="evidence" value="ECO:0007669"/>
    <property type="project" value="UniProtKB-SubCell"/>
</dbReference>
<evidence type="ECO:0000313" key="7">
    <source>
        <dbReference type="EMBL" id="KKN63825.1"/>
    </source>
</evidence>
<keyword evidence="4 5" id="KW-0472">Membrane</keyword>
<comment type="subcellular location">
    <subcellularLocation>
        <location evidence="1">Membrane</location>
        <topology evidence="1">Multi-pass membrane protein</topology>
    </subcellularLocation>
</comment>
<organism evidence="7">
    <name type="scientific">marine sediment metagenome</name>
    <dbReference type="NCBI Taxonomy" id="412755"/>
    <lineage>
        <taxon>unclassified sequences</taxon>
        <taxon>metagenomes</taxon>
        <taxon>ecological metagenomes</taxon>
    </lineage>
</organism>
<evidence type="ECO:0000259" key="6">
    <source>
        <dbReference type="Pfam" id="PF01794"/>
    </source>
</evidence>
<dbReference type="Pfam" id="PF01794">
    <property type="entry name" value="Ferric_reduct"/>
    <property type="match status" value="1"/>
</dbReference>
<dbReference type="EMBL" id="LAZR01000578">
    <property type="protein sequence ID" value="KKN63825.1"/>
    <property type="molecule type" value="Genomic_DNA"/>
</dbReference>
<comment type="caution">
    <text evidence="7">The sequence shown here is derived from an EMBL/GenBank/DDBJ whole genome shotgun (WGS) entry which is preliminary data.</text>
</comment>
<feature type="transmembrane region" description="Helical" evidence="5">
    <location>
        <begin position="116"/>
        <end position="134"/>
    </location>
</feature>
<sequence length="206" mass="21864">MSLSIRAALGWSALAVAVVGPIAIAATSEYLAYRSLIYIAAGFAGIVAMALLLLQPLLAAGYLPGIGMRDGRRVHRWVGTALVAAIVAHVAGLWLTSPPDVMDALLFTSPTPFSDWGVVAMWALFAAAMLAALRRKLRMRPPIWRFAHTALATMVVVGSVVHALLIEGTMGTISKVVLCVLVLAATGKALSDLRSWAVLKRLSSRH</sequence>
<protein>
    <recommendedName>
        <fullName evidence="6">Ferric oxidoreductase domain-containing protein</fullName>
    </recommendedName>
</protein>
<feature type="transmembrane region" description="Helical" evidence="5">
    <location>
        <begin position="172"/>
        <end position="191"/>
    </location>
</feature>
<evidence type="ECO:0000256" key="1">
    <source>
        <dbReference type="ARBA" id="ARBA00004141"/>
    </source>
</evidence>
<evidence type="ECO:0000256" key="5">
    <source>
        <dbReference type="SAM" id="Phobius"/>
    </source>
</evidence>
<dbReference type="InterPro" id="IPR013130">
    <property type="entry name" value="Fe3_Rdtase_TM_dom"/>
</dbReference>
<feature type="transmembrane region" description="Helical" evidence="5">
    <location>
        <begin position="146"/>
        <end position="166"/>
    </location>
</feature>
<gene>
    <name evidence="7" type="ORF">LCGC14_0498090</name>
</gene>
<evidence type="ECO:0000256" key="4">
    <source>
        <dbReference type="ARBA" id="ARBA00023136"/>
    </source>
</evidence>
<name>A0A0F9S4R4_9ZZZZ</name>
<feature type="domain" description="Ferric oxidoreductase" evidence="6">
    <location>
        <begin position="44"/>
        <end position="158"/>
    </location>
</feature>
<dbReference type="AlphaFoldDB" id="A0A0F9S4R4"/>
<keyword evidence="2 5" id="KW-0812">Transmembrane</keyword>
<accession>A0A0F9S4R4</accession>
<reference evidence="7" key="1">
    <citation type="journal article" date="2015" name="Nature">
        <title>Complex archaea that bridge the gap between prokaryotes and eukaryotes.</title>
        <authorList>
            <person name="Spang A."/>
            <person name="Saw J.H."/>
            <person name="Jorgensen S.L."/>
            <person name="Zaremba-Niedzwiedzka K."/>
            <person name="Martijn J."/>
            <person name="Lind A.E."/>
            <person name="van Eijk R."/>
            <person name="Schleper C."/>
            <person name="Guy L."/>
            <person name="Ettema T.J."/>
        </authorList>
    </citation>
    <scope>NUCLEOTIDE SEQUENCE</scope>
</reference>
<keyword evidence="3 5" id="KW-1133">Transmembrane helix</keyword>
<evidence type="ECO:0000256" key="3">
    <source>
        <dbReference type="ARBA" id="ARBA00022989"/>
    </source>
</evidence>
<proteinExistence type="predicted"/>
<feature type="transmembrane region" description="Helical" evidence="5">
    <location>
        <begin position="74"/>
        <end position="96"/>
    </location>
</feature>